<keyword evidence="6 7" id="KW-0998">Cell outer membrane</keyword>
<dbReference type="EMBL" id="CAADIW010000019">
    <property type="protein sequence ID" value="VFS25322.1"/>
    <property type="molecule type" value="Genomic_DNA"/>
</dbReference>
<evidence type="ECO:0000256" key="6">
    <source>
        <dbReference type="ARBA" id="ARBA00023237"/>
    </source>
</evidence>
<evidence type="ECO:0000256" key="7">
    <source>
        <dbReference type="PROSITE-ProRule" id="PRU01360"/>
    </source>
</evidence>
<name>A0A484XP36_9ENTR</name>
<evidence type="ECO:0000256" key="5">
    <source>
        <dbReference type="ARBA" id="ARBA00023136"/>
    </source>
</evidence>
<evidence type="ECO:0000256" key="3">
    <source>
        <dbReference type="ARBA" id="ARBA00022452"/>
    </source>
</evidence>
<keyword evidence="8" id="KW-0675">Receptor</keyword>
<keyword evidence="2 7" id="KW-0813">Transport</keyword>
<accession>A0A484XP36</accession>
<sequence>MTVRAGIDNVTNENYWTSVDDSGTYVTQGEPRTL</sequence>
<comment type="similarity">
    <text evidence="7">Belongs to the TonB-dependent receptor family.</text>
</comment>
<dbReference type="GO" id="GO:0009279">
    <property type="term" value="C:cell outer membrane"/>
    <property type="evidence" value="ECO:0007669"/>
    <property type="project" value="UniProtKB-SubCell"/>
</dbReference>
<evidence type="ECO:0000256" key="2">
    <source>
        <dbReference type="ARBA" id="ARBA00022448"/>
    </source>
</evidence>
<proteinExistence type="inferred from homology"/>
<keyword evidence="4 7" id="KW-0812">Transmembrane</keyword>
<evidence type="ECO:0000256" key="4">
    <source>
        <dbReference type="ARBA" id="ARBA00022692"/>
    </source>
</evidence>
<dbReference type="InterPro" id="IPR039426">
    <property type="entry name" value="TonB-dep_rcpt-like"/>
</dbReference>
<dbReference type="Gene3D" id="2.40.170.20">
    <property type="entry name" value="TonB-dependent receptor, beta-barrel domain"/>
    <property type="match status" value="1"/>
</dbReference>
<reference evidence="8 9" key="1">
    <citation type="submission" date="2019-03" db="EMBL/GenBank/DDBJ databases">
        <authorList>
            <consortium name="Pathogen Informatics"/>
        </authorList>
    </citation>
    <scope>NUCLEOTIDE SEQUENCE [LARGE SCALE GENOMIC DNA]</scope>
    <source>
        <strain evidence="8 9">NCTC12126</strain>
    </source>
</reference>
<organism evidence="8 9">
    <name type="scientific">Enterobacter cancerogenus</name>
    <dbReference type="NCBI Taxonomy" id="69218"/>
    <lineage>
        <taxon>Bacteria</taxon>
        <taxon>Pseudomonadati</taxon>
        <taxon>Pseudomonadota</taxon>
        <taxon>Gammaproteobacteria</taxon>
        <taxon>Enterobacterales</taxon>
        <taxon>Enterobacteriaceae</taxon>
        <taxon>Enterobacter</taxon>
        <taxon>Enterobacter cloacae complex</taxon>
    </lineage>
</organism>
<dbReference type="PROSITE" id="PS52016">
    <property type="entry name" value="TONB_DEPENDENT_REC_3"/>
    <property type="match status" value="1"/>
</dbReference>
<evidence type="ECO:0000313" key="9">
    <source>
        <dbReference type="Proteomes" id="UP000351155"/>
    </source>
</evidence>
<gene>
    <name evidence="8" type="primary">fcuA_3</name>
    <name evidence="8" type="ORF">NCTC12126_02240</name>
</gene>
<comment type="subcellular location">
    <subcellularLocation>
        <location evidence="1 7">Cell outer membrane</location>
        <topology evidence="1 7">Multi-pass membrane protein</topology>
    </subcellularLocation>
</comment>
<dbReference type="Proteomes" id="UP000351155">
    <property type="component" value="Unassembled WGS sequence"/>
</dbReference>
<evidence type="ECO:0000313" key="8">
    <source>
        <dbReference type="EMBL" id="VFS25322.1"/>
    </source>
</evidence>
<keyword evidence="5 7" id="KW-0472">Membrane</keyword>
<dbReference type="InterPro" id="IPR036942">
    <property type="entry name" value="Beta-barrel_TonB_sf"/>
</dbReference>
<protein>
    <submittedName>
        <fullName evidence="8">TonB-dependent siderophore receptor</fullName>
    </submittedName>
</protein>
<evidence type="ECO:0000256" key="1">
    <source>
        <dbReference type="ARBA" id="ARBA00004571"/>
    </source>
</evidence>
<dbReference type="AlphaFoldDB" id="A0A484XP36"/>
<keyword evidence="3 7" id="KW-1134">Transmembrane beta strand</keyword>